<dbReference type="STRING" id="45235.A0A2K3Q8Y8"/>
<protein>
    <submittedName>
        <fullName evidence="2">Uncharacterized protein</fullName>
    </submittedName>
</protein>
<feature type="region of interest" description="Disordered" evidence="1">
    <location>
        <begin position="202"/>
        <end position="229"/>
    </location>
</feature>
<reference evidence="2 3" key="1">
    <citation type="submission" date="2017-08" db="EMBL/GenBank/DDBJ databases">
        <title>Harnessing the power of phylogenomics to disentangle the directionality and signatures of interkingdom host jumping in the parasitic fungal genus Tolypocladium.</title>
        <authorList>
            <person name="Quandt C.A."/>
            <person name="Patterson W."/>
            <person name="Spatafora J.W."/>
        </authorList>
    </citation>
    <scope>NUCLEOTIDE SEQUENCE [LARGE SCALE GENOMIC DNA]</scope>
    <source>
        <strain evidence="2 3">CBS 113982</strain>
    </source>
</reference>
<accession>A0A2K3Q8Y8</accession>
<sequence>MKDSTGASSDAPASWLSSFVSCCTPLASYLTGDLRRNDEKEPSSVAHCQPPYQPRPLAVPETESFEPSWRERMSMKSAGSRCTSFSVRSRLWSDESSRRPLISAPSDFRHLNSGSFQFPQEQQPPPHGRRSSSQLGGLFLPLELSIYVPDSHTSPILPHSDCHGTITPPPPAYFASRTDEDHPLVRQRSYSSMSFHIPRRRVTESSPPTVQEDLPPRIPPKAPGRARAYTAPDVEAIKERVASGMIEVERLQKKIEDIMERQSLYMSSRPSTSHSMAWSMPKLKPMPSIPALPPAAPSFFERLNSDLDRPHTAPIKRESCLTSRAEPSSGSSVPAERTTGLRRDERPPPPPLPLVLRPPLRKKKSFSRVSTWLFPGAEQSSDRSIDTVTNSPRPVKGGEGFYQCIAVDEARGRQSFDSLDSSSTRERDDEQRTAATTWSPGSTPVTKAEAAQRIERRATFGKDDITRWQNRV</sequence>
<feature type="compositionally biased region" description="Polar residues" evidence="1">
    <location>
        <begin position="433"/>
        <end position="445"/>
    </location>
</feature>
<feature type="region of interest" description="Disordered" evidence="1">
    <location>
        <begin position="34"/>
        <end position="71"/>
    </location>
</feature>
<dbReference type="Proteomes" id="UP000236621">
    <property type="component" value="Unassembled WGS sequence"/>
</dbReference>
<comment type="caution">
    <text evidence="2">The sequence shown here is derived from an EMBL/GenBank/DDBJ whole genome shotgun (WGS) entry which is preliminary data.</text>
</comment>
<feature type="region of interest" description="Disordered" evidence="1">
    <location>
        <begin position="305"/>
        <end position="360"/>
    </location>
</feature>
<feature type="compositionally biased region" description="Basic and acidic residues" evidence="1">
    <location>
        <begin position="305"/>
        <end position="319"/>
    </location>
</feature>
<evidence type="ECO:0000256" key="1">
    <source>
        <dbReference type="SAM" id="MobiDB-lite"/>
    </source>
</evidence>
<proteinExistence type="predicted"/>
<feature type="compositionally biased region" description="Basic and acidic residues" evidence="1">
    <location>
        <begin position="423"/>
        <end position="432"/>
    </location>
</feature>
<name>A0A2K3Q8Y8_9HYPO</name>
<gene>
    <name evidence="2" type="ORF">TCAP_06066</name>
</gene>
<feature type="region of interest" description="Disordered" evidence="1">
    <location>
        <begin position="412"/>
        <end position="458"/>
    </location>
</feature>
<feature type="compositionally biased region" description="Polar residues" evidence="1">
    <location>
        <begin position="320"/>
        <end position="332"/>
    </location>
</feature>
<organism evidence="2 3">
    <name type="scientific">Tolypocladium capitatum</name>
    <dbReference type="NCBI Taxonomy" id="45235"/>
    <lineage>
        <taxon>Eukaryota</taxon>
        <taxon>Fungi</taxon>
        <taxon>Dikarya</taxon>
        <taxon>Ascomycota</taxon>
        <taxon>Pezizomycotina</taxon>
        <taxon>Sordariomycetes</taxon>
        <taxon>Hypocreomycetidae</taxon>
        <taxon>Hypocreales</taxon>
        <taxon>Ophiocordycipitaceae</taxon>
        <taxon>Tolypocladium</taxon>
    </lineage>
</organism>
<feature type="region of interest" description="Disordered" evidence="1">
    <location>
        <begin position="377"/>
        <end position="399"/>
    </location>
</feature>
<dbReference type="OrthoDB" id="3595619at2759"/>
<dbReference type="PROSITE" id="PS51257">
    <property type="entry name" value="PROKAR_LIPOPROTEIN"/>
    <property type="match status" value="1"/>
</dbReference>
<evidence type="ECO:0000313" key="3">
    <source>
        <dbReference type="Proteomes" id="UP000236621"/>
    </source>
</evidence>
<dbReference type="EMBL" id="NRSZ01000996">
    <property type="protein sequence ID" value="PNY24007.1"/>
    <property type="molecule type" value="Genomic_DNA"/>
</dbReference>
<keyword evidence="3" id="KW-1185">Reference proteome</keyword>
<feature type="region of interest" description="Disordered" evidence="1">
    <location>
        <begin position="85"/>
        <end position="134"/>
    </location>
</feature>
<evidence type="ECO:0000313" key="2">
    <source>
        <dbReference type="EMBL" id="PNY24007.1"/>
    </source>
</evidence>
<dbReference type="AlphaFoldDB" id="A0A2K3Q8Y8"/>